<evidence type="ECO:0000256" key="8">
    <source>
        <dbReference type="SAM" id="Phobius"/>
    </source>
</evidence>
<sequence>MEDHQHNPADCISTVQPIPVALKGDSSKSSLESSPQTQHTFEGSLKLNDKYDTSRRIDLEGENAEPKERPEDLYFFHDKPYRLKKKWILFAMTCSSFAIIGLNDSAIGALIPQMEVFYNKSESIISLSFLANSGGYFISTLASSYMIHHMPLYIVMMISSFSYAAGSLIGTFKPPFAALMVSLILTGFGGGLLDTAATSVIVHFEDGPLITLAYSFFSIGAMSSPFLVGGLRENDSPWEHYFWFPVALAGSLFILQWFVYRSYKTPTEEEGRQISASGRLRIIFTNPMCVLAMMLNLLTMGIQDSWSQWASKYLQDTKKLESGVPQLAQGTFWAGVTVSRIVLSYAIPVIGENLSSISLIACFVATLAGMWKLPEGNTAGAICLNVLFGFADGPLMPIVLSSCTMSLPRYLKQPATSLLVCSGLIGSSTFPLVLGQSVDRFDTDILPGVLIVILGIMFCINIILHLFEYCHFGLLNGNKRSLYQFMRFTYTLPPRTKDTEKP</sequence>
<evidence type="ECO:0000313" key="16">
    <source>
        <dbReference type="Proteomes" id="UP000309601"/>
    </source>
</evidence>
<dbReference type="PANTHER" id="PTHR23514:SF3">
    <property type="entry name" value="BYPASS OF STOP CODON PROTEIN 6"/>
    <property type="match status" value="1"/>
</dbReference>
<dbReference type="InterPro" id="IPR011701">
    <property type="entry name" value="MFS"/>
</dbReference>
<evidence type="ECO:0000313" key="9">
    <source>
        <dbReference type="EMBL" id="TIB78118.1"/>
    </source>
</evidence>
<evidence type="ECO:0000313" key="18">
    <source>
        <dbReference type="Proteomes" id="UP000310708"/>
    </source>
</evidence>
<dbReference type="EMBL" id="SPRX01000028">
    <property type="protein sequence ID" value="TIC64894.1"/>
    <property type="molecule type" value="Genomic_DNA"/>
</dbReference>
<keyword evidence="5 8" id="KW-1133">Transmembrane helix</keyword>
<feature type="transmembrane region" description="Helical" evidence="8">
    <location>
        <begin position="87"/>
        <end position="111"/>
    </location>
</feature>
<feature type="transmembrane region" description="Helical" evidence="8">
    <location>
        <begin position="240"/>
        <end position="260"/>
    </location>
</feature>
<dbReference type="PANTHER" id="PTHR23514">
    <property type="entry name" value="BYPASS OF STOP CODON PROTEIN 6"/>
    <property type="match status" value="1"/>
</dbReference>
<evidence type="ECO:0000313" key="15">
    <source>
        <dbReference type="Proteomes" id="UP000307169"/>
    </source>
</evidence>
<comment type="similarity">
    <text evidence="2">Belongs to the major facilitator superfamily.</text>
</comment>
<dbReference type="EMBL" id="SPRO01000022">
    <property type="protein sequence ID" value="TIC29908.1"/>
    <property type="molecule type" value="Genomic_DNA"/>
</dbReference>
<feature type="transmembrane region" description="Helical" evidence="8">
    <location>
        <begin position="209"/>
        <end position="228"/>
    </location>
</feature>
<dbReference type="SUPFAM" id="SSF103473">
    <property type="entry name" value="MFS general substrate transporter"/>
    <property type="match status" value="1"/>
</dbReference>
<evidence type="ECO:0000256" key="7">
    <source>
        <dbReference type="SAM" id="MobiDB-lite"/>
    </source>
</evidence>
<gene>
    <name evidence="13" type="ORF">E3Q01_02475</name>
    <name evidence="12" type="ORF">E3Q02_02671</name>
    <name evidence="11" type="ORF">E3Q10_02349</name>
    <name evidence="10" type="ORF">E3Q17_01753</name>
    <name evidence="9" type="ORF">E3Q22_02753</name>
</gene>
<dbReference type="Proteomes" id="UP000307169">
    <property type="component" value="Unassembled WGS sequence"/>
</dbReference>
<feature type="transmembrane region" description="Helical" evidence="8">
    <location>
        <begin position="176"/>
        <end position="197"/>
    </location>
</feature>
<feature type="transmembrane region" description="Helical" evidence="8">
    <location>
        <begin position="280"/>
        <end position="302"/>
    </location>
</feature>
<name>A0A4T0LVF4_9BASI</name>
<dbReference type="InterPro" id="IPR036259">
    <property type="entry name" value="MFS_trans_sf"/>
</dbReference>
<keyword evidence="3" id="KW-0813">Transport</keyword>
<reference evidence="14 15" key="1">
    <citation type="submission" date="2019-03" db="EMBL/GenBank/DDBJ databases">
        <title>Sequencing 25 genomes of Wallemia mellicola.</title>
        <authorList>
            <person name="Gostincar C."/>
        </authorList>
    </citation>
    <scope>NUCLEOTIDE SEQUENCE [LARGE SCALE GENOMIC DNA]</scope>
    <source>
        <strain evidence="10 15">EXF-1262</strain>
        <strain evidence="12 16">EXF-1274</strain>
        <strain evidence="9 17">EXF-6152</strain>
        <strain evidence="13 18">EXF-757</strain>
        <strain evidence="11 14">EXF-8738</strain>
    </source>
</reference>
<dbReference type="InterPro" id="IPR051788">
    <property type="entry name" value="MFS_Transporter"/>
</dbReference>
<feature type="transmembrane region" description="Helical" evidence="8">
    <location>
        <begin position="152"/>
        <end position="170"/>
    </location>
</feature>
<organism evidence="11 14">
    <name type="scientific">Wallemia mellicola</name>
    <dbReference type="NCBI Taxonomy" id="1708541"/>
    <lineage>
        <taxon>Eukaryota</taxon>
        <taxon>Fungi</taxon>
        <taxon>Dikarya</taxon>
        <taxon>Basidiomycota</taxon>
        <taxon>Wallemiomycotina</taxon>
        <taxon>Wallemiomycetes</taxon>
        <taxon>Wallemiales</taxon>
        <taxon>Wallemiaceae</taxon>
        <taxon>Wallemia</taxon>
    </lineage>
</organism>
<feature type="transmembrane region" description="Helical" evidence="8">
    <location>
        <begin position="123"/>
        <end position="145"/>
    </location>
</feature>
<dbReference type="GO" id="GO:0012505">
    <property type="term" value="C:endomembrane system"/>
    <property type="evidence" value="ECO:0007669"/>
    <property type="project" value="UniProtKB-SubCell"/>
</dbReference>
<evidence type="ECO:0000313" key="12">
    <source>
        <dbReference type="EMBL" id="TIC64256.1"/>
    </source>
</evidence>
<comment type="caution">
    <text evidence="11">The sequence shown here is derived from an EMBL/GenBank/DDBJ whole genome shotgun (WGS) entry which is preliminary data.</text>
</comment>
<dbReference type="Proteomes" id="UP000309601">
    <property type="component" value="Unassembled WGS sequence"/>
</dbReference>
<evidence type="ECO:0000313" key="13">
    <source>
        <dbReference type="EMBL" id="TIC64894.1"/>
    </source>
</evidence>
<dbReference type="GO" id="GO:0022857">
    <property type="term" value="F:transmembrane transporter activity"/>
    <property type="evidence" value="ECO:0007669"/>
    <property type="project" value="InterPro"/>
</dbReference>
<evidence type="ECO:0000256" key="5">
    <source>
        <dbReference type="ARBA" id="ARBA00022989"/>
    </source>
</evidence>
<feature type="region of interest" description="Disordered" evidence="7">
    <location>
        <begin position="23"/>
        <end position="45"/>
    </location>
</feature>
<feature type="transmembrane region" description="Helical" evidence="8">
    <location>
        <begin position="354"/>
        <end position="373"/>
    </location>
</feature>
<dbReference type="AlphaFoldDB" id="A0A4T0LVF4"/>
<dbReference type="EMBL" id="SPRW01000029">
    <property type="protein sequence ID" value="TIC64256.1"/>
    <property type="molecule type" value="Genomic_DNA"/>
</dbReference>
<evidence type="ECO:0000256" key="6">
    <source>
        <dbReference type="ARBA" id="ARBA00023136"/>
    </source>
</evidence>
<feature type="transmembrane region" description="Helical" evidence="8">
    <location>
        <begin position="327"/>
        <end position="347"/>
    </location>
</feature>
<dbReference type="Pfam" id="PF07690">
    <property type="entry name" value="MFS_1"/>
    <property type="match status" value="1"/>
</dbReference>
<protein>
    <submittedName>
        <fullName evidence="11">MFS general substrate transporter</fullName>
    </submittedName>
</protein>
<feature type="transmembrane region" description="Helical" evidence="8">
    <location>
        <begin position="379"/>
        <end position="403"/>
    </location>
</feature>
<evidence type="ECO:0000313" key="10">
    <source>
        <dbReference type="EMBL" id="TIC01642.1"/>
    </source>
</evidence>
<accession>A0A4T0LVF4</accession>
<evidence type="ECO:0000313" key="11">
    <source>
        <dbReference type="EMBL" id="TIC29908.1"/>
    </source>
</evidence>
<evidence type="ECO:0000256" key="3">
    <source>
        <dbReference type="ARBA" id="ARBA00022448"/>
    </source>
</evidence>
<dbReference type="EMBL" id="SPRC01000029">
    <property type="protein sequence ID" value="TIB78118.1"/>
    <property type="molecule type" value="Genomic_DNA"/>
</dbReference>
<dbReference type="EMBL" id="SPRH01000016">
    <property type="protein sequence ID" value="TIC01642.1"/>
    <property type="molecule type" value="Genomic_DNA"/>
</dbReference>
<feature type="transmembrane region" description="Helical" evidence="8">
    <location>
        <begin position="415"/>
        <end position="433"/>
    </location>
</feature>
<feature type="transmembrane region" description="Helical" evidence="8">
    <location>
        <begin position="445"/>
        <end position="467"/>
    </location>
</feature>
<evidence type="ECO:0000256" key="4">
    <source>
        <dbReference type="ARBA" id="ARBA00022692"/>
    </source>
</evidence>
<dbReference type="Proteomes" id="UP000310685">
    <property type="component" value="Unassembled WGS sequence"/>
</dbReference>
<proteinExistence type="inferred from homology"/>
<evidence type="ECO:0000313" key="14">
    <source>
        <dbReference type="Proteomes" id="UP000305647"/>
    </source>
</evidence>
<comment type="subcellular location">
    <subcellularLocation>
        <location evidence="1">Endomembrane system</location>
        <topology evidence="1">Multi-pass membrane protein</topology>
    </subcellularLocation>
</comment>
<dbReference type="Gene3D" id="1.20.1250.20">
    <property type="entry name" value="MFS general substrate transporter like domains"/>
    <property type="match status" value="2"/>
</dbReference>
<evidence type="ECO:0000256" key="2">
    <source>
        <dbReference type="ARBA" id="ARBA00008335"/>
    </source>
</evidence>
<dbReference type="GO" id="GO:0016020">
    <property type="term" value="C:membrane"/>
    <property type="evidence" value="ECO:0007669"/>
    <property type="project" value="TreeGrafter"/>
</dbReference>
<keyword evidence="4 8" id="KW-0812">Transmembrane</keyword>
<dbReference type="Proteomes" id="UP000305647">
    <property type="component" value="Unassembled WGS sequence"/>
</dbReference>
<dbReference type="Proteomes" id="UP000310708">
    <property type="component" value="Unassembled WGS sequence"/>
</dbReference>
<evidence type="ECO:0000256" key="1">
    <source>
        <dbReference type="ARBA" id="ARBA00004127"/>
    </source>
</evidence>
<keyword evidence="6 8" id="KW-0472">Membrane</keyword>
<evidence type="ECO:0000313" key="17">
    <source>
        <dbReference type="Proteomes" id="UP000310685"/>
    </source>
</evidence>